<sequence>MQRFLFFLSATYSTGHEDFFVFVSRSGRDEAAAQRFLFFLSATYSTGHEDFFVFVSRSERYGAAAQRCFIFPRCGR</sequence>
<evidence type="ECO:0000313" key="1">
    <source>
        <dbReference type="EMBL" id="MEX6686276.1"/>
    </source>
</evidence>
<dbReference type="EMBL" id="JAULBC010000001">
    <property type="protein sequence ID" value="MEX6686276.1"/>
    <property type="molecule type" value="Genomic_DNA"/>
</dbReference>
<organism evidence="1 2">
    <name type="scientific">Danxiaibacter flavus</name>
    <dbReference type="NCBI Taxonomy" id="3049108"/>
    <lineage>
        <taxon>Bacteria</taxon>
        <taxon>Pseudomonadati</taxon>
        <taxon>Bacteroidota</taxon>
        <taxon>Chitinophagia</taxon>
        <taxon>Chitinophagales</taxon>
        <taxon>Chitinophagaceae</taxon>
        <taxon>Danxiaibacter</taxon>
    </lineage>
</organism>
<dbReference type="RefSeq" id="WP_369327669.1">
    <property type="nucleotide sequence ID" value="NZ_JAULBC010000001.1"/>
</dbReference>
<reference evidence="1 2" key="1">
    <citation type="submission" date="2023-07" db="EMBL/GenBank/DDBJ databases">
        <authorList>
            <person name="Lian W.-H."/>
        </authorList>
    </citation>
    <scope>NUCLEOTIDE SEQUENCE [LARGE SCALE GENOMIC DNA]</scope>
    <source>
        <strain evidence="1 2">SYSU DXS3180</strain>
    </source>
</reference>
<protein>
    <recommendedName>
        <fullName evidence="3">Secreted protein</fullName>
    </recommendedName>
</protein>
<keyword evidence="2" id="KW-1185">Reference proteome</keyword>
<accession>A0ABV3Z8T3</accession>
<dbReference type="Proteomes" id="UP001560573">
    <property type="component" value="Unassembled WGS sequence"/>
</dbReference>
<comment type="caution">
    <text evidence="1">The sequence shown here is derived from an EMBL/GenBank/DDBJ whole genome shotgun (WGS) entry which is preliminary data.</text>
</comment>
<name>A0ABV3Z8T3_9BACT</name>
<evidence type="ECO:0008006" key="3">
    <source>
        <dbReference type="Google" id="ProtNLM"/>
    </source>
</evidence>
<proteinExistence type="predicted"/>
<evidence type="ECO:0000313" key="2">
    <source>
        <dbReference type="Proteomes" id="UP001560573"/>
    </source>
</evidence>
<gene>
    <name evidence="1" type="ORF">QTN47_02155</name>
</gene>